<dbReference type="PANTHER" id="PTHR30069">
    <property type="entry name" value="TONB-DEPENDENT OUTER MEMBRANE RECEPTOR"/>
    <property type="match status" value="1"/>
</dbReference>
<gene>
    <name evidence="3" type="ORF">C8N46_103332</name>
</gene>
<protein>
    <submittedName>
        <fullName evidence="3">Outer membrane receptor protein involved in Fe transport</fullName>
    </submittedName>
</protein>
<feature type="domain" description="TonB-dependent receptor plug" evidence="2">
    <location>
        <begin position="132"/>
        <end position="234"/>
    </location>
</feature>
<keyword evidence="4" id="KW-1185">Reference proteome</keyword>
<dbReference type="PANTHER" id="PTHR30069:SF29">
    <property type="entry name" value="HEMOGLOBIN AND HEMOGLOBIN-HAPTOGLOBIN-BINDING PROTEIN 1-RELATED"/>
    <property type="match status" value="1"/>
</dbReference>
<comment type="caution">
    <text evidence="3">The sequence shown here is derived from an EMBL/GenBank/DDBJ whole genome shotgun (WGS) entry which is preliminary data.</text>
</comment>
<dbReference type="GO" id="GO:0009279">
    <property type="term" value="C:cell outer membrane"/>
    <property type="evidence" value="ECO:0007669"/>
    <property type="project" value="TreeGrafter"/>
</dbReference>
<dbReference type="RefSeq" id="WP_108114438.1">
    <property type="nucleotide sequence ID" value="NZ_QBKT01000003.1"/>
</dbReference>
<dbReference type="GO" id="GO:0044718">
    <property type="term" value="P:siderophore transmembrane transport"/>
    <property type="evidence" value="ECO:0007669"/>
    <property type="project" value="TreeGrafter"/>
</dbReference>
<accession>A0A2T6C1N1</accession>
<name>A0A2T6C1N1_9FLAO</name>
<keyword evidence="1" id="KW-0732">Signal</keyword>
<dbReference type="Pfam" id="PF13620">
    <property type="entry name" value="CarboxypepD_reg"/>
    <property type="match status" value="1"/>
</dbReference>
<dbReference type="InterPro" id="IPR008969">
    <property type="entry name" value="CarboxyPept-like_regulatory"/>
</dbReference>
<dbReference type="AlphaFoldDB" id="A0A2T6C1N1"/>
<organism evidence="3 4">
    <name type="scientific">Kordia periserrulae</name>
    <dbReference type="NCBI Taxonomy" id="701523"/>
    <lineage>
        <taxon>Bacteria</taxon>
        <taxon>Pseudomonadati</taxon>
        <taxon>Bacteroidota</taxon>
        <taxon>Flavobacteriia</taxon>
        <taxon>Flavobacteriales</taxon>
        <taxon>Flavobacteriaceae</taxon>
        <taxon>Kordia</taxon>
    </lineage>
</organism>
<dbReference type="InterPro" id="IPR039426">
    <property type="entry name" value="TonB-dep_rcpt-like"/>
</dbReference>
<evidence type="ECO:0000313" key="4">
    <source>
        <dbReference type="Proteomes" id="UP000244090"/>
    </source>
</evidence>
<dbReference type="Proteomes" id="UP000244090">
    <property type="component" value="Unassembled WGS sequence"/>
</dbReference>
<evidence type="ECO:0000256" key="1">
    <source>
        <dbReference type="ARBA" id="ARBA00022729"/>
    </source>
</evidence>
<dbReference type="OrthoDB" id="9804995at2"/>
<reference evidence="3 4" key="1">
    <citation type="submission" date="2018-04" db="EMBL/GenBank/DDBJ databases">
        <title>Genomic Encyclopedia of Archaeal and Bacterial Type Strains, Phase II (KMG-II): from individual species to whole genera.</title>
        <authorList>
            <person name="Goeker M."/>
        </authorList>
    </citation>
    <scope>NUCLEOTIDE SEQUENCE [LARGE SCALE GENOMIC DNA]</scope>
    <source>
        <strain evidence="3 4">DSM 25731</strain>
    </source>
</reference>
<dbReference type="Pfam" id="PF07715">
    <property type="entry name" value="Plug"/>
    <property type="match status" value="1"/>
</dbReference>
<dbReference type="SUPFAM" id="SSF56935">
    <property type="entry name" value="Porins"/>
    <property type="match status" value="1"/>
</dbReference>
<dbReference type="InterPro" id="IPR037066">
    <property type="entry name" value="Plug_dom_sf"/>
</dbReference>
<dbReference type="InterPro" id="IPR012910">
    <property type="entry name" value="Plug_dom"/>
</dbReference>
<keyword evidence="3" id="KW-0675">Receptor</keyword>
<evidence type="ECO:0000259" key="2">
    <source>
        <dbReference type="Pfam" id="PF07715"/>
    </source>
</evidence>
<evidence type="ECO:0000313" key="3">
    <source>
        <dbReference type="EMBL" id="PTX62232.1"/>
    </source>
</evidence>
<sequence>MKHLIFIMLFSVLGLQHISAQGIIKGRIVDEQSEQPILGANVILISQELSIGAITDVEGYFRIENVPLGRQSVQISFLGYETITVPNIVVTSGKDAVINVTLKESLGELDAVVLNIAKRKDAPINTLSSVSARQFSVDEVQRFSGGRSDVGRLAANFAGVSAPDDSRNDIVVRGNSPTGLLYRLEGIPIPNPNHFTTVGTTGGAVSAINPNLLKNSDFFTSAFPSEYGNALGGVFDLGFRDGNKDDYEFTAQVGAFTGVEALAEGPLGKQNGSFLIGARYSLVGLLGVGAGGTAATPNYSDLSFNINLGKLDWGEFSVFGILGTSDIDFLGNDIDEDDLFAAEDEDLFVKSNFGVVGLKHRISIGDASYLETILSSSFSNDAIQSNRYINKDQANERVILYTETDNTENRFSASILFNSKLSSRLTLRAGALLEQYNVDYLLRDREEQPDTNNDGDPDLFTFIDTEENYLIAQPYTQLQYRITEKLKLNIGAHSQYSNLNKQFVFEPRAGVQYRINNKNQLSFGYGLHHQSIPSPVLFLFEDINGEFVQTNRDLDFVRSHHYVLGYDLRFASDWRMKLEMYYQDIDKAGVQPFPSSYSTLTEGADFDFDNDRVSLVNEGTGFNQGIELTVEKFFSDGYYGLFTGSLFESKYKGSDVIERNSPFNNGYVANFLAGREFKIGARQQNVIFVDTRLSIAGGRYYTPVDLEASQNAGFEVLRDDTAFSEQYDNYLRWDLKLGFKINLSERKQSHQFYVDIQNVTNRDNVFARRYNRLTNNVDVVNQIGFFPDVGYRFQF</sequence>
<dbReference type="SUPFAM" id="SSF49464">
    <property type="entry name" value="Carboxypeptidase regulatory domain-like"/>
    <property type="match status" value="1"/>
</dbReference>
<dbReference type="EMBL" id="QBKT01000003">
    <property type="protein sequence ID" value="PTX62232.1"/>
    <property type="molecule type" value="Genomic_DNA"/>
</dbReference>
<dbReference type="Gene3D" id="2.170.130.10">
    <property type="entry name" value="TonB-dependent receptor, plug domain"/>
    <property type="match status" value="1"/>
</dbReference>
<dbReference type="Gene3D" id="2.60.40.1120">
    <property type="entry name" value="Carboxypeptidase-like, regulatory domain"/>
    <property type="match status" value="1"/>
</dbReference>
<dbReference type="GO" id="GO:0015344">
    <property type="term" value="F:siderophore uptake transmembrane transporter activity"/>
    <property type="evidence" value="ECO:0007669"/>
    <property type="project" value="TreeGrafter"/>
</dbReference>
<proteinExistence type="predicted"/>